<evidence type="ECO:0000313" key="4">
    <source>
        <dbReference type="Proteomes" id="UP000637578"/>
    </source>
</evidence>
<feature type="region of interest" description="Disordered" evidence="1">
    <location>
        <begin position="25"/>
        <end position="59"/>
    </location>
</feature>
<feature type="compositionally biased region" description="Low complexity" evidence="1">
    <location>
        <begin position="34"/>
        <end position="45"/>
    </location>
</feature>
<keyword evidence="2" id="KW-0732">Signal</keyword>
<keyword evidence="4" id="KW-1185">Reference proteome</keyword>
<name>A0A8J3FZ56_9PSEU</name>
<reference evidence="3" key="1">
    <citation type="journal article" date="2014" name="Int. J. Syst. Evol. Microbiol.">
        <title>Complete genome sequence of Corynebacterium casei LMG S-19264T (=DSM 44701T), isolated from a smear-ripened cheese.</title>
        <authorList>
            <consortium name="US DOE Joint Genome Institute (JGI-PGF)"/>
            <person name="Walter F."/>
            <person name="Albersmeier A."/>
            <person name="Kalinowski J."/>
            <person name="Ruckert C."/>
        </authorList>
    </citation>
    <scope>NUCLEOTIDE SEQUENCE</scope>
    <source>
        <strain evidence="3">CGMCC 4.5737</strain>
    </source>
</reference>
<feature type="region of interest" description="Disordered" evidence="1">
    <location>
        <begin position="72"/>
        <end position="105"/>
    </location>
</feature>
<evidence type="ECO:0008006" key="5">
    <source>
        <dbReference type="Google" id="ProtNLM"/>
    </source>
</evidence>
<evidence type="ECO:0000256" key="2">
    <source>
        <dbReference type="SAM" id="SignalP"/>
    </source>
</evidence>
<dbReference type="Proteomes" id="UP000637578">
    <property type="component" value="Unassembled WGS sequence"/>
</dbReference>
<accession>A0A8J3FZ56</accession>
<evidence type="ECO:0000256" key="1">
    <source>
        <dbReference type="SAM" id="MobiDB-lite"/>
    </source>
</evidence>
<dbReference type="RefSeq" id="WP_189061837.1">
    <property type="nucleotide sequence ID" value="NZ_BMMK01000053.1"/>
</dbReference>
<protein>
    <recommendedName>
        <fullName evidence="5">DUF3558 domain-containing protein</fullName>
    </recommendedName>
</protein>
<dbReference type="EMBL" id="BMMK01000053">
    <property type="protein sequence ID" value="GGM81680.1"/>
    <property type="molecule type" value="Genomic_DNA"/>
</dbReference>
<gene>
    <name evidence="3" type="ORF">GCM10012275_60410</name>
</gene>
<dbReference type="Pfam" id="PF12079">
    <property type="entry name" value="DUF3558"/>
    <property type="match status" value="1"/>
</dbReference>
<feature type="compositionally biased region" description="Basic and acidic residues" evidence="1">
    <location>
        <begin position="78"/>
        <end position="88"/>
    </location>
</feature>
<feature type="chain" id="PRO_5038614229" description="DUF3558 domain-containing protein" evidence="2">
    <location>
        <begin position="24"/>
        <end position="208"/>
    </location>
</feature>
<evidence type="ECO:0000313" key="3">
    <source>
        <dbReference type="EMBL" id="GGM81680.1"/>
    </source>
</evidence>
<reference evidence="3" key="2">
    <citation type="submission" date="2020-09" db="EMBL/GenBank/DDBJ databases">
        <authorList>
            <person name="Sun Q."/>
            <person name="Zhou Y."/>
        </authorList>
    </citation>
    <scope>NUCLEOTIDE SEQUENCE</scope>
    <source>
        <strain evidence="3">CGMCC 4.5737</strain>
    </source>
</reference>
<sequence>MRRLLIVPLVCAAALVVASCGGANPGSPAATDHPTTTSSVTSPTPRLAPPLTQPELNTESFERDPCALLRPDQVSQFGEHKPPKREDGITGPGCTWDPESSLKTGVPGTSVSVTINTKSGGLEGIYQRRAKFGYFQKTEVAGYPGVHALDDKSGPAEGTCASLIGIAEDRLVVVDVFIGDRKNPQYTSACTVGDRAAGMVIENIKGAK</sequence>
<feature type="signal peptide" evidence="2">
    <location>
        <begin position="1"/>
        <end position="23"/>
    </location>
</feature>
<proteinExistence type="predicted"/>
<organism evidence="3 4">
    <name type="scientific">Longimycelium tulufanense</name>
    <dbReference type="NCBI Taxonomy" id="907463"/>
    <lineage>
        <taxon>Bacteria</taxon>
        <taxon>Bacillati</taxon>
        <taxon>Actinomycetota</taxon>
        <taxon>Actinomycetes</taxon>
        <taxon>Pseudonocardiales</taxon>
        <taxon>Pseudonocardiaceae</taxon>
        <taxon>Longimycelium</taxon>
    </lineage>
</organism>
<dbReference type="PROSITE" id="PS51257">
    <property type="entry name" value="PROKAR_LIPOPROTEIN"/>
    <property type="match status" value="1"/>
</dbReference>
<dbReference type="AlphaFoldDB" id="A0A8J3FZ56"/>
<dbReference type="InterPro" id="IPR024520">
    <property type="entry name" value="DUF3558"/>
</dbReference>
<comment type="caution">
    <text evidence="3">The sequence shown here is derived from an EMBL/GenBank/DDBJ whole genome shotgun (WGS) entry which is preliminary data.</text>
</comment>